<keyword evidence="3" id="KW-0732">Signal</keyword>
<dbReference type="RefSeq" id="XP_068353003.1">
    <property type="nucleotide sequence ID" value="XM_068494124.1"/>
</dbReference>
<keyword evidence="2" id="KW-0472">Membrane</keyword>
<feature type="transmembrane region" description="Helical" evidence="2">
    <location>
        <begin position="546"/>
        <end position="568"/>
    </location>
</feature>
<organism evidence="4 5">
    <name type="scientific">Tritrichomonas foetus</name>
    <dbReference type="NCBI Taxonomy" id="1144522"/>
    <lineage>
        <taxon>Eukaryota</taxon>
        <taxon>Metamonada</taxon>
        <taxon>Parabasalia</taxon>
        <taxon>Tritrichomonadida</taxon>
        <taxon>Tritrichomonadidae</taxon>
        <taxon>Tritrichomonas</taxon>
    </lineage>
</organism>
<evidence type="ECO:0000256" key="1">
    <source>
        <dbReference type="SAM" id="MobiDB-lite"/>
    </source>
</evidence>
<keyword evidence="2" id="KW-0812">Transmembrane</keyword>
<reference evidence="4" key="1">
    <citation type="submission" date="2016-10" db="EMBL/GenBank/DDBJ databases">
        <authorList>
            <person name="Benchimol M."/>
            <person name="Almeida L.G."/>
            <person name="Vasconcelos A.T."/>
            <person name="Perreira-Neves A."/>
            <person name="Rosa I.A."/>
            <person name="Tasca T."/>
            <person name="Bogo M.R."/>
            <person name="de Souza W."/>
        </authorList>
    </citation>
    <scope>NUCLEOTIDE SEQUENCE [LARGE SCALE GENOMIC DNA]</scope>
    <source>
        <strain evidence="4">K</strain>
    </source>
</reference>
<dbReference type="EMBL" id="MLAK01000982">
    <property type="protein sequence ID" value="OHS99866.1"/>
    <property type="molecule type" value="Genomic_DNA"/>
</dbReference>
<proteinExistence type="predicted"/>
<keyword evidence="2" id="KW-1133">Transmembrane helix</keyword>
<feature type="compositionally biased region" description="Polar residues" evidence="1">
    <location>
        <begin position="119"/>
        <end position="140"/>
    </location>
</feature>
<feature type="chain" id="PRO_5012159004" evidence="3">
    <location>
        <begin position="20"/>
        <end position="587"/>
    </location>
</feature>
<dbReference type="AlphaFoldDB" id="A0A1J4JLA3"/>
<evidence type="ECO:0000256" key="2">
    <source>
        <dbReference type="SAM" id="Phobius"/>
    </source>
</evidence>
<evidence type="ECO:0000256" key="3">
    <source>
        <dbReference type="SAM" id="SignalP"/>
    </source>
</evidence>
<gene>
    <name evidence="4" type="ORF">TRFO_08161</name>
</gene>
<feature type="signal peptide" evidence="3">
    <location>
        <begin position="1"/>
        <end position="19"/>
    </location>
</feature>
<evidence type="ECO:0000313" key="4">
    <source>
        <dbReference type="EMBL" id="OHS99866.1"/>
    </source>
</evidence>
<dbReference type="GeneID" id="94828828"/>
<protein>
    <submittedName>
        <fullName evidence="4">Uncharacterized protein</fullName>
    </submittedName>
</protein>
<feature type="region of interest" description="Disordered" evidence="1">
    <location>
        <begin position="23"/>
        <end position="247"/>
    </location>
</feature>
<dbReference type="Proteomes" id="UP000179807">
    <property type="component" value="Unassembled WGS sequence"/>
</dbReference>
<sequence length="587" mass="62805">MFGLIIFALNVIALQNKEAFVNAEASTTEEEESPSTTEIGETEDATTESATEIGETEDAATNSATEIGETEDATTDPATEVAESDESATASDEKPELPSESADSQTDEPADSQTKDPVESQTNEPAESQTNEPAESQTNEPVDPTDKPVDPTDKPVDPTDKPVDPTDKPVDPTDKPVDPTDKPVDPTDKPVDPTDKPVDPTDKPVDPTDKPVDPSKPVEDASSTPDEVTPLPTVTPAPPPEKDEVEMNETITEENKVFVIPDDLEKNKDYLQPVKVSSIQVSGKGENFYFKPENEKSLTVSALDNETEFGVELQENTPLVLANSSIALNLKTDKKESTLKLSGTEDVTAAEIGKATFNNQKLTLESQVDVTLSEIYLYGSSQLQVNGEKSVSAKALNLAVGSQVTVNKLTVKDSLNMELGSSLDVSEGFDLTDADVSVQFNDNFALKPAFTGTLQTTPKSLSFTNYVSPSNVKLLENTTDDSTNYVVVSASKFETCEDWRLVLNYTNSVFKSSTCTTVDGKTLLTVSSADGSSNLEPESGGLSSGAIAGIVIAVIVVIVIVVIVVIFVKKKKDEYSSTSYASSELEL</sequence>
<name>A0A1J4JLA3_9EUKA</name>
<evidence type="ECO:0000313" key="5">
    <source>
        <dbReference type="Proteomes" id="UP000179807"/>
    </source>
</evidence>
<feature type="compositionally biased region" description="Basic and acidic residues" evidence="1">
    <location>
        <begin position="144"/>
        <end position="219"/>
    </location>
</feature>
<keyword evidence="5" id="KW-1185">Reference proteome</keyword>
<comment type="caution">
    <text evidence="4">The sequence shown here is derived from an EMBL/GenBank/DDBJ whole genome shotgun (WGS) entry which is preliminary data.</text>
</comment>
<dbReference type="VEuPathDB" id="TrichDB:TRFO_08161"/>
<accession>A0A1J4JLA3</accession>